<keyword evidence="3" id="KW-0472">Membrane</keyword>
<dbReference type="PROSITE" id="PS50883">
    <property type="entry name" value="EAL"/>
    <property type="match status" value="1"/>
</dbReference>
<feature type="region of interest" description="Disordered" evidence="2">
    <location>
        <begin position="1"/>
        <end position="21"/>
    </location>
</feature>
<dbReference type="CDD" id="cd01949">
    <property type="entry name" value="GGDEF"/>
    <property type="match status" value="1"/>
</dbReference>
<feature type="coiled-coil region" evidence="1">
    <location>
        <begin position="279"/>
        <end position="306"/>
    </location>
</feature>
<dbReference type="SUPFAM" id="SSF55073">
    <property type="entry name" value="Nucleotide cyclase"/>
    <property type="match status" value="1"/>
</dbReference>
<dbReference type="Gene3D" id="3.20.20.450">
    <property type="entry name" value="EAL domain"/>
    <property type="match status" value="1"/>
</dbReference>
<evidence type="ECO:0000256" key="3">
    <source>
        <dbReference type="SAM" id="Phobius"/>
    </source>
</evidence>
<dbReference type="InterPro" id="IPR029787">
    <property type="entry name" value="Nucleotide_cyclase"/>
</dbReference>
<dbReference type="PANTHER" id="PTHR44757:SF2">
    <property type="entry name" value="BIOFILM ARCHITECTURE MAINTENANCE PROTEIN MBAA"/>
    <property type="match status" value="1"/>
</dbReference>
<sequence length="537" mass="58580">MNGQHRFARGTGGAAPDTASRPPGSWLRLGRFIMKHRVSLADLGVLAMVIVVLGYFCYEFDLFLAEARTDPAEQVVELDEAVLVGGMLMLGLLLFSLRRYYEQKREIARRQHAERQARELAYQDPLTGLPNRRLFEEALRVAVASPPSAGAVHAILLLDLNGFKQVNDVRGHDVGDAVLVVVAQRLLGAVRADEMVARLGGDEFVILAQHLTGPDSASGIALRVIHGLAEPLVAGGSTHSIGVGIGITLLPGNAATAEEAVRKADVALYRAKAERRSAFRFFEEEMDRLVQERAQLERLLKDAILDGRVQPRFIPAHDLQSGRIVGFEATPCWIAEDGEELPPERFLPIAEETGLVHLLAERLLEQACEVALQWPGDVTLAINILPGQLKDLQLADGILQRLRHADLPPSRLQVDIAENMIVQDPGAARNLIDPLRQAGVRIALDHFGTGYSNLYHMREFRFDKVKIDRRLVEHMDDESNARLVRALVGLGQGLGTVVCADGVGAAAPDLLDSGVQEGQAGGLSVNAGRTLDYFRAA</sequence>
<dbReference type="Pfam" id="PF00563">
    <property type="entry name" value="EAL"/>
    <property type="match status" value="1"/>
</dbReference>
<dbReference type="InterPro" id="IPR001633">
    <property type="entry name" value="EAL_dom"/>
</dbReference>
<dbReference type="NCBIfam" id="TIGR00254">
    <property type="entry name" value="GGDEF"/>
    <property type="match status" value="1"/>
</dbReference>
<dbReference type="InterPro" id="IPR043128">
    <property type="entry name" value="Rev_trsase/Diguanyl_cyclase"/>
</dbReference>
<dbReference type="InterPro" id="IPR052155">
    <property type="entry name" value="Biofilm_reg_signaling"/>
</dbReference>
<feature type="transmembrane region" description="Helical" evidence="3">
    <location>
        <begin position="81"/>
        <end position="101"/>
    </location>
</feature>
<keyword evidence="3" id="KW-1133">Transmembrane helix</keyword>
<reference evidence="6 7" key="1">
    <citation type="submission" date="2016-03" db="EMBL/GenBank/DDBJ databases">
        <authorList>
            <consortium name="Pathogen Informatics"/>
        </authorList>
    </citation>
    <scope>NUCLEOTIDE SEQUENCE [LARGE SCALE GENOMIC DNA]</scope>
    <source>
        <strain evidence="6 7">NCTC13364</strain>
    </source>
</reference>
<dbReference type="PROSITE" id="PS50887">
    <property type="entry name" value="GGDEF"/>
    <property type="match status" value="1"/>
</dbReference>
<dbReference type="InterPro" id="IPR035919">
    <property type="entry name" value="EAL_sf"/>
</dbReference>
<feature type="transmembrane region" description="Helical" evidence="3">
    <location>
        <begin position="38"/>
        <end position="56"/>
    </location>
</feature>
<proteinExistence type="predicted"/>
<dbReference type="OrthoDB" id="9813903at2"/>
<dbReference type="EMBL" id="FKBS01000017">
    <property type="protein sequence ID" value="SAI40981.1"/>
    <property type="molecule type" value="Genomic_DNA"/>
</dbReference>
<gene>
    <name evidence="6" type="primary">cph2_2</name>
    <name evidence="6" type="ORF">SAMEA1982600_03246</name>
</gene>
<dbReference type="InterPro" id="IPR000160">
    <property type="entry name" value="GGDEF_dom"/>
</dbReference>
<evidence type="ECO:0000256" key="2">
    <source>
        <dbReference type="SAM" id="MobiDB-lite"/>
    </source>
</evidence>
<name>A0A157Q5F2_9BORD</name>
<dbReference type="Gene3D" id="3.30.70.270">
    <property type="match status" value="1"/>
</dbReference>
<dbReference type="PANTHER" id="PTHR44757">
    <property type="entry name" value="DIGUANYLATE CYCLASE DGCP"/>
    <property type="match status" value="1"/>
</dbReference>
<evidence type="ECO:0000313" key="7">
    <source>
        <dbReference type="Proteomes" id="UP000077037"/>
    </source>
</evidence>
<organism evidence="6 7">
    <name type="scientific">Bordetella ansorpii</name>
    <dbReference type="NCBI Taxonomy" id="288768"/>
    <lineage>
        <taxon>Bacteria</taxon>
        <taxon>Pseudomonadati</taxon>
        <taxon>Pseudomonadota</taxon>
        <taxon>Betaproteobacteria</taxon>
        <taxon>Burkholderiales</taxon>
        <taxon>Alcaligenaceae</taxon>
        <taxon>Bordetella</taxon>
    </lineage>
</organism>
<evidence type="ECO:0000259" key="5">
    <source>
        <dbReference type="PROSITE" id="PS50887"/>
    </source>
</evidence>
<feature type="domain" description="GGDEF" evidence="5">
    <location>
        <begin position="151"/>
        <end position="284"/>
    </location>
</feature>
<evidence type="ECO:0000313" key="6">
    <source>
        <dbReference type="EMBL" id="SAI40981.1"/>
    </source>
</evidence>
<dbReference type="AlphaFoldDB" id="A0A157Q5F2"/>
<dbReference type="SMART" id="SM00267">
    <property type="entry name" value="GGDEF"/>
    <property type="match status" value="1"/>
</dbReference>
<feature type="domain" description="EAL" evidence="4">
    <location>
        <begin position="293"/>
        <end position="537"/>
    </location>
</feature>
<dbReference type="SMART" id="SM00052">
    <property type="entry name" value="EAL"/>
    <property type="match status" value="1"/>
</dbReference>
<evidence type="ECO:0000259" key="4">
    <source>
        <dbReference type="PROSITE" id="PS50883"/>
    </source>
</evidence>
<dbReference type="Pfam" id="PF00990">
    <property type="entry name" value="GGDEF"/>
    <property type="match status" value="1"/>
</dbReference>
<dbReference type="SUPFAM" id="SSF141868">
    <property type="entry name" value="EAL domain-like"/>
    <property type="match status" value="1"/>
</dbReference>
<keyword evidence="3" id="KW-0812">Transmembrane</keyword>
<accession>A0A157Q5F2</accession>
<dbReference type="CDD" id="cd01948">
    <property type="entry name" value="EAL"/>
    <property type="match status" value="1"/>
</dbReference>
<keyword evidence="1" id="KW-0175">Coiled coil</keyword>
<protein>
    <submittedName>
        <fullName evidence="6">Signalling protein</fullName>
    </submittedName>
</protein>
<evidence type="ECO:0000256" key="1">
    <source>
        <dbReference type="SAM" id="Coils"/>
    </source>
</evidence>
<dbReference type="Proteomes" id="UP000077037">
    <property type="component" value="Unassembled WGS sequence"/>
</dbReference>